<dbReference type="GO" id="GO:1903607">
    <property type="term" value="P:cytochrome c biosynthetic process"/>
    <property type="evidence" value="ECO:0007669"/>
    <property type="project" value="TreeGrafter"/>
</dbReference>
<reference evidence="9 10" key="1">
    <citation type="submission" date="2017-10" db="EMBL/GenBank/DDBJ databases">
        <title>Draft genome of Longimonas halophila.</title>
        <authorList>
            <person name="Goh K.M."/>
            <person name="Shamsir M.S."/>
            <person name="Lim S.W."/>
        </authorList>
    </citation>
    <scope>NUCLEOTIDE SEQUENCE [LARGE SCALE GENOMIC DNA]</scope>
    <source>
        <strain evidence="9 10">KCTC 42399</strain>
    </source>
</reference>
<dbReference type="GO" id="GO:0015232">
    <property type="term" value="F:heme transmembrane transporter activity"/>
    <property type="evidence" value="ECO:0007669"/>
    <property type="project" value="InterPro"/>
</dbReference>
<evidence type="ECO:0000256" key="5">
    <source>
        <dbReference type="ARBA" id="ARBA00022748"/>
    </source>
</evidence>
<evidence type="ECO:0000313" key="10">
    <source>
        <dbReference type="Proteomes" id="UP000221024"/>
    </source>
</evidence>
<gene>
    <name evidence="9" type="ORF">CRI93_13805</name>
</gene>
<dbReference type="PANTHER" id="PTHR30070">
    <property type="entry name" value="HEME EXPORTER PROTEIN B"/>
    <property type="match status" value="1"/>
</dbReference>
<dbReference type="PRINTS" id="PR01414">
    <property type="entry name" value="CCMBBIOGNSIS"/>
</dbReference>
<dbReference type="PANTHER" id="PTHR30070:SF1">
    <property type="entry name" value="CYTOCHROME C BIOGENESIS B-RELATED"/>
    <property type="match status" value="1"/>
</dbReference>
<feature type="transmembrane region" description="Helical" evidence="8">
    <location>
        <begin position="24"/>
        <end position="44"/>
    </location>
</feature>
<evidence type="ECO:0000256" key="8">
    <source>
        <dbReference type="SAM" id="Phobius"/>
    </source>
</evidence>
<comment type="similarity">
    <text evidence="2">Belongs to the CcmB/CycW/HelB family.</text>
</comment>
<keyword evidence="7 8" id="KW-0472">Membrane</keyword>
<dbReference type="GO" id="GO:0017004">
    <property type="term" value="P:cytochrome complex assembly"/>
    <property type="evidence" value="ECO:0007669"/>
    <property type="project" value="UniProtKB-KW"/>
</dbReference>
<dbReference type="EMBL" id="PDEP01000016">
    <property type="protein sequence ID" value="PEN05089.1"/>
    <property type="molecule type" value="Genomic_DNA"/>
</dbReference>
<evidence type="ECO:0000256" key="6">
    <source>
        <dbReference type="ARBA" id="ARBA00022989"/>
    </source>
</evidence>
<evidence type="ECO:0000256" key="1">
    <source>
        <dbReference type="ARBA" id="ARBA00004141"/>
    </source>
</evidence>
<evidence type="ECO:0000256" key="4">
    <source>
        <dbReference type="ARBA" id="ARBA00022692"/>
    </source>
</evidence>
<keyword evidence="6 8" id="KW-1133">Transmembrane helix</keyword>
<dbReference type="GO" id="GO:0005886">
    <property type="term" value="C:plasma membrane"/>
    <property type="evidence" value="ECO:0007669"/>
    <property type="project" value="TreeGrafter"/>
</dbReference>
<evidence type="ECO:0000313" key="9">
    <source>
        <dbReference type="EMBL" id="PEN05089.1"/>
    </source>
</evidence>
<feature type="transmembrane region" description="Helical" evidence="8">
    <location>
        <begin position="166"/>
        <end position="187"/>
    </location>
</feature>
<keyword evidence="3" id="KW-0813">Transport</keyword>
<evidence type="ECO:0000256" key="2">
    <source>
        <dbReference type="ARBA" id="ARBA00010544"/>
    </source>
</evidence>
<dbReference type="InterPro" id="IPR003544">
    <property type="entry name" value="Cyt_c_biogenesis_CcmB"/>
</dbReference>
<dbReference type="OrthoDB" id="9788444at2"/>
<accession>A0A2H3P254</accession>
<keyword evidence="10" id="KW-1185">Reference proteome</keyword>
<proteinExistence type="inferred from homology"/>
<dbReference type="RefSeq" id="WP_098063231.1">
    <property type="nucleotide sequence ID" value="NZ_PDEP01000016.1"/>
</dbReference>
<protein>
    <submittedName>
        <fullName evidence="9">Heme ABC transporter permease CcmB</fullName>
    </submittedName>
</protein>
<sequence>MTDWLVGAWAVFQKDVQIELRQRVALNMLGLFVLTTLALVLFAVGQETLAPAVQSALLWIVILFSASIGLGRAFVSEAEAGTLLLLQLHVRGSMVFAGKLLFTVLLVLGLNVVAVSLFVLMLDVSVGAPGLLVGVLVLGALGLSGATTLLGALIARARQRGPLLPVLLLPVLMPLLLSVVEATRIALTGGTWRAAQDEVLTLIGFAGTTITAAVLLFDYVWQE</sequence>
<feature type="transmembrane region" description="Helical" evidence="8">
    <location>
        <begin position="56"/>
        <end position="75"/>
    </location>
</feature>
<keyword evidence="4 8" id="KW-0812">Transmembrane</keyword>
<feature type="transmembrane region" description="Helical" evidence="8">
    <location>
        <begin position="131"/>
        <end position="154"/>
    </location>
</feature>
<organism evidence="9 10">
    <name type="scientific">Longimonas halophila</name>
    <dbReference type="NCBI Taxonomy" id="1469170"/>
    <lineage>
        <taxon>Bacteria</taxon>
        <taxon>Pseudomonadati</taxon>
        <taxon>Rhodothermota</taxon>
        <taxon>Rhodothermia</taxon>
        <taxon>Rhodothermales</taxon>
        <taxon>Salisaetaceae</taxon>
        <taxon>Longimonas</taxon>
    </lineage>
</organism>
<evidence type="ECO:0000256" key="3">
    <source>
        <dbReference type="ARBA" id="ARBA00022448"/>
    </source>
</evidence>
<comment type="caution">
    <text evidence="9">The sequence shown here is derived from an EMBL/GenBank/DDBJ whole genome shotgun (WGS) entry which is preliminary data.</text>
</comment>
<comment type="subcellular location">
    <subcellularLocation>
        <location evidence="1">Membrane</location>
        <topology evidence="1">Multi-pass membrane protein</topology>
    </subcellularLocation>
</comment>
<feature type="transmembrane region" description="Helical" evidence="8">
    <location>
        <begin position="96"/>
        <end position="119"/>
    </location>
</feature>
<dbReference type="AlphaFoldDB" id="A0A2H3P254"/>
<keyword evidence="5" id="KW-0201">Cytochrome c-type biogenesis</keyword>
<dbReference type="Proteomes" id="UP000221024">
    <property type="component" value="Unassembled WGS sequence"/>
</dbReference>
<dbReference type="Pfam" id="PF03379">
    <property type="entry name" value="CcmB"/>
    <property type="match status" value="1"/>
</dbReference>
<feature type="transmembrane region" description="Helical" evidence="8">
    <location>
        <begin position="199"/>
        <end position="221"/>
    </location>
</feature>
<evidence type="ECO:0000256" key="7">
    <source>
        <dbReference type="ARBA" id="ARBA00023136"/>
    </source>
</evidence>
<name>A0A2H3P254_9BACT</name>